<evidence type="ECO:0000313" key="2">
    <source>
        <dbReference type="EMBL" id="RMZ66685.1"/>
    </source>
</evidence>
<keyword evidence="1" id="KW-0812">Transmembrane</keyword>
<evidence type="ECO:0000256" key="1">
    <source>
        <dbReference type="SAM" id="Phobius"/>
    </source>
</evidence>
<evidence type="ECO:0000313" key="3">
    <source>
        <dbReference type="Proteomes" id="UP000265663"/>
    </source>
</evidence>
<organism evidence="2 3">
    <name type="scientific">Pyrenophora seminiperda CCB06</name>
    <dbReference type="NCBI Taxonomy" id="1302712"/>
    <lineage>
        <taxon>Eukaryota</taxon>
        <taxon>Fungi</taxon>
        <taxon>Dikarya</taxon>
        <taxon>Ascomycota</taxon>
        <taxon>Pezizomycotina</taxon>
        <taxon>Dothideomycetes</taxon>
        <taxon>Pleosporomycetidae</taxon>
        <taxon>Pleosporales</taxon>
        <taxon>Pleosporineae</taxon>
        <taxon>Pleosporaceae</taxon>
        <taxon>Pyrenophora</taxon>
    </lineage>
</organism>
<sequence>MPPYSPPRTRFHTDSKPFPELPSLHNCPTPIAQLIDPAIHFLRIGPGLCTRDNLFGLGYLVLMVINCGLVYYTICVLLAIFAKLFGWYRGMQKMRLPWTLGRRGKC</sequence>
<dbReference type="EMBL" id="KE747809">
    <property type="protein sequence ID" value="RMZ66685.1"/>
    <property type="molecule type" value="Genomic_DNA"/>
</dbReference>
<proteinExistence type="predicted"/>
<name>A0A3M7LWT0_9PLEO</name>
<dbReference type="AlphaFoldDB" id="A0A3M7LWT0"/>
<reference evidence="2 3" key="1">
    <citation type="journal article" date="2014" name="PLoS ONE">
        <title>De novo Genome Assembly of the Fungal Plant Pathogen Pyrenophora semeniperda.</title>
        <authorList>
            <person name="Soliai M.M."/>
            <person name="Meyer S.E."/>
            <person name="Udall J.A."/>
            <person name="Elzinga D.E."/>
            <person name="Hermansen R.A."/>
            <person name="Bodily P.M."/>
            <person name="Hart A.A."/>
            <person name="Coleman C.E."/>
        </authorList>
    </citation>
    <scope>NUCLEOTIDE SEQUENCE [LARGE SCALE GENOMIC DNA]</scope>
    <source>
        <strain evidence="2 3">CCB06</strain>
        <tissue evidence="2">Mycelium</tissue>
    </source>
</reference>
<accession>A0A3M7LWT0</accession>
<dbReference type="Proteomes" id="UP000265663">
    <property type="component" value="Unassembled WGS sequence"/>
</dbReference>
<protein>
    <submittedName>
        <fullName evidence="2">Uncharacterized protein</fullName>
    </submittedName>
</protein>
<feature type="transmembrane region" description="Helical" evidence="1">
    <location>
        <begin position="57"/>
        <end position="85"/>
    </location>
</feature>
<keyword evidence="3" id="KW-1185">Reference proteome</keyword>
<gene>
    <name evidence="2" type="ORF">GMOD_00002044</name>
</gene>
<keyword evidence="1" id="KW-1133">Transmembrane helix</keyword>
<dbReference type="OrthoDB" id="3664747at2759"/>
<keyword evidence="1" id="KW-0472">Membrane</keyword>